<dbReference type="OrthoDB" id="189170at2"/>
<dbReference type="CDD" id="cd02209">
    <property type="entry name" value="cupin_XRE_C"/>
    <property type="match status" value="1"/>
</dbReference>
<dbReference type="PANTHER" id="PTHR46797">
    <property type="entry name" value="HTH-TYPE TRANSCRIPTIONAL REGULATOR"/>
    <property type="match status" value="1"/>
</dbReference>
<dbReference type="Pfam" id="PF01381">
    <property type="entry name" value="HTH_3"/>
    <property type="match status" value="1"/>
</dbReference>
<dbReference type="InterPro" id="IPR010982">
    <property type="entry name" value="Lambda_DNA-bd_dom_sf"/>
</dbReference>
<dbReference type="STRING" id="943830.A4A58_14075"/>
<dbReference type="PANTHER" id="PTHR46797:SF1">
    <property type="entry name" value="METHYLPHOSPHONATE SYNTHASE"/>
    <property type="match status" value="1"/>
</dbReference>
<dbReference type="CDD" id="cd00093">
    <property type="entry name" value="HTH_XRE"/>
    <property type="match status" value="1"/>
</dbReference>
<keyword evidence="4" id="KW-1185">Reference proteome</keyword>
<dbReference type="InterPro" id="IPR014710">
    <property type="entry name" value="RmlC-like_jellyroll"/>
</dbReference>
<dbReference type="Pfam" id="PF07883">
    <property type="entry name" value="Cupin_2"/>
    <property type="match status" value="1"/>
</dbReference>
<dbReference type="GO" id="GO:0005829">
    <property type="term" value="C:cytosol"/>
    <property type="evidence" value="ECO:0007669"/>
    <property type="project" value="TreeGrafter"/>
</dbReference>
<organism evidence="3 4">
    <name type="scientific">Tardiphaga robiniae</name>
    <dbReference type="NCBI Taxonomy" id="943830"/>
    <lineage>
        <taxon>Bacteria</taxon>
        <taxon>Pseudomonadati</taxon>
        <taxon>Pseudomonadota</taxon>
        <taxon>Alphaproteobacteria</taxon>
        <taxon>Hyphomicrobiales</taxon>
        <taxon>Nitrobacteraceae</taxon>
        <taxon>Tardiphaga</taxon>
    </lineage>
</organism>
<dbReference type="EMBL" id="LVYV01000045">
    <property type="protein sequence ID" value="KZD21485.1"/>
    <property type="molecule type" value="Genomic_DNA"/>
</dbReference>
<dbReference type="SUPFAM" id="SSF47413">
    <property type="entry name" value="lambda repressor-like DNA-binding domains"/>
    <property type="match status" value="1"/>
</dbReference>
<dbReference type="Gene3D" id="2.60.120.10">
    <property type="entry name" value="Jelly Rolls"/>
    <property type="match status" value="1"/>
</dbReference>
<accession>A0A163XWN7</accession>
<evidence type="ECO:0000313" key="4">
    <source>
        <dbReference type="Proteomes" id="UP000076574"/>
    </source>
</evidence>
<evidence type="ECO:0000259" key="2">
    <source>
        <dbReference type="PROSITE" id="PS50943"/>
    </source>
</evidence>
<dbReference type="GO" id="GO:0003677">
    <property type="term" value="F:DNA binding"/>
    <property type="evidence" value="ECO:0007669"/>
    <property type="project" value="UniProtKB-KW"/>
</dbReference>
<gene>
    <name evidence="3" type="ORF">A4A58_14075</name>
</gene>
<sequence length="209" mass="23492">MAKPATRRVVREDPVSRAFGDRVRILREQANLTLEQFSKQSGVSRAMLSKVERGEKSPTIGVARRIALALETSFSTLMGDDDAPRRAFAVVRKDQRQIFRDSKTGFERFLLSPVMAGMAVEVVLHHLPPKTSTGKLPAYPQGTSKHVLATHGRVTVRTKDTETVLDEGDSLYFEVDVEHWFENKTARRCEYYLVISVPPSYGRRSDGKA</sequence>
<feature type="domain" description="HTH cro/C1-type" evidence="2">
    <location>
        <begin position="23"/>
        <end position="77"/>
    </location>
</feature>
<dbReference type="SMART" id="SM00530">
    <property type="entry name" value="HTH_XRE"/>
    <property type="match status" value="1"/>
</dbReference>
<dbReference type="PROSITE" id="PS50943">
    <property type="entry name" value="HTH_CROC1"/>
    <property type="match status" value="1"/>
</dbReference>
<name>A0A163XWN7_9BRAD</name>
<dbReference type="InterPro" id="IPR013096">
    <property type="entry name" value="Cupin_2"/>
</dbReference>
<dbReference type="InterPro" id="IPR001387">
    <property type="entry name" value="Cro/C1-type_HTH"/>
</dbReference>
<dbReference type="InterPro" id="IPR050807">
    <property type="entry name" value="TransReg_Diox_bact_type"/>
</dbReference>
<proteinExistence type="predicted"/>
<evidence type="ECO:0000313" key="3">
    <source>
        <dbReference type="EMBL" id="KZD21485.1"/>
    </source>
</evidence>
<dbReference type="SUPFAM" id="SSF51182">
    <property type="entry name" value="RmlC-like cupins"/>
    <property type="match status" value="1"/>
</dbReference>
<comment type="caution">
    <text evidence="3">The sequence shown here is derived from an EMBL/GenBank/DDBJ whole genome shotgun (WGS) entry which is preliminary data.</text>
</comment>
<reference evidence="3 4" key="1">
    <citation type="submission" date="2016-03" db="EMBL/GenBank/DDBJ databases">
        <title>Microsymbionts genomes from the relict species Vavilovia formosa (Stev.) Fed.</title>
        <authorList>
            <person name="Kopat V."/>
            <person name="Chirak E."/>
            <person name="Kimeklis A."/>
            <person name="Andronov E."/>
        </authorList>
    </citation>
    <scope>NUCLEOTIDE SEQUENCE [LARGE SCALE GENOMIC DNA]</scope>
    <source>
        <strain evidence="3 4">Vaf07</strain>
    </source>
</reference>
<protein>
    <recommendedName>
        <fullName evidence="2">HTH cro/C1-type domain-containing protein</fullName>
    </recommendedName>
</protein>
<evidence type="ECO:0000256" key="1">
    <source>
        <dbReference type="ARBA" id="ARBA00023125"/>
    </source>
</evidence>
<dbReference type="Proteomes" id="UP000076574">
    <property type="component" value="Unassembled WGS sequence"/>
</dbReference>
<dbReference type="InterPro" id="IPR011051">
    <property type="entry name" value="RmlC_Cupin_sf"/>
</dbReference>
<dbReference type="AlphaFoldDB" id="A0A163XWN7"/>
<dbReference type="GO" id="GO:0003700">
    <property type="term" value="F:DNA-binding transcription factor activity"/>
    <property type="evidence" value="ECO:0007669"/>
    <property type="project" value="TreeGrafter"/>
</dbReference>
<dbReference type="RefSeq" id="WP_068736649.1">
    <property type="nucleotide sequence ID" value="NZ_LVYV01000045.1"/>
</dbReference>
<dbReference type="Gene3D" id="1.10.260.40">
    <property type="entry name" value="lambda repressor-like DNA-binding domains"/>
    <property type="match status" value="1"/>
</dbReference>
<keyword evidence="1" id="KW-0238">DNA-binding</keyword>